<gene>
    <name evidence="1" type="ORF">F442_22360</name>
</gene>
<organism evidence="1 2">
    <name type="scientific">Phytophthora nicotianae P10297</name>
    <dbReference type="NCBI Taxonomy" id="1317064"/>
    <lineage>
        <taxon>Eukaryota</taxon>
        <taxon>Sar</taxon>
        <taxon>Stramenopiles</taxon>
        <taxon>Oomycota</taxon>
        <taxon>Peronosporomycetes</taxon>
        <taxon>Peronosporales</taxon>
        <taxon>Peronosporaceae</taxon>
        <taxon>Phytophthora</taxon>
    </lineage>
</organism>
<accession>W2Y066</accession>
<dbReference type="Proteomes" id="UP000018948">
    <property type="component" value="Unassembled WGS sequence"/>
</dbReference>
<evidence type="ECO:0000313" key="2">
    <source>
        <dbReference type="Proteomes" id="UP000018948"/>
    </source>
</evidence>
<evidence type="ECO:0000313" key="1">
    <source>
        <dbReference type="EMBL" id="ETP28346.1"/>
    </source>
</evidence>
<name>W2Y066_PHYNI</name>
<reference evidence="1 2" key="1">
    <citation type="submission" date="2013-11" db="EMBL/GenBank/DDBJ databases">
        <title>The Genome Sequence of Phytophthora parasitica P10297.</title>
        <authorList>
            <consortium name="The Broad Institute Genomics Platform"/>
            <person name="Russ C."/>
            <person name="Tyler B."/>
            <person name="Panabieres F."/>
            <person name="Shan W."/>
            <person name="Tripathy S."/>
            <person name="Grunwald N."/>
            <person name="Machado M."/>
            <person name="Johnson C.S."/>
            <person name="Walker B."/>
            <person name="Young S.K."/>
            <person name="Zeng Q."/>
            <person name="Gargeya S."/>
            <person name="Fitzgerald M."/>
            <person name="Haas B."/>
            <person name="Abouelleil A."/>
            <person name="Allen A.W."/>
            <person name="Alvarado L."/>
            <person name="Arachchi H.M."/>
            <person name="Berlin A.M."/>
            <person name="Chapman S.B."/>
            <person name="Gainer-Dewar J."/>
            <person name="Goldberg J."/>
            <person name="Griggs A."/>
            <person name="Gujja S."/>
            <person name="Hansen M."/>
            <person name="Howarth C."/>
            <person name="Imamovic A."/>
            <person name="Ireland A."/>
            <person name="Larimer J."/>
            <person name="McCowan C."/>
            <person name="Murphy C."/>
            <person name="Pearson M."/>
            <person name="Poon T.W."/>
            <person name="Priest M."/>
            <person name="Roberts A."/>
            <person name="Saif S."/>
            <person name="Shea T."/>
            <person name="Sisk P."/>
            <person name="Sykes S."/>
            <person name="Wortman J."/>
            <person name="Nusbaum C."/>
            <person name="Birren B."/>
        </authorList>
    </citation>
    <scope>NUCLEOTIDE SEQUENCE [LARGE SCALE GENOMIC DNA]</scope>
    <source>
        <strain evidence="1 2">P10297</strain>
    </source>
</reference>
<protein>
    <submittedName>
        <fullName evidence="1">Uncharacterized protein</fullName>
    </submittedName>
</protein>
<comment type="caution">
    <text evidence="1">The sequence shown here is derived from an EMBL/GenBank/DDBJ whole genome shotgun (WGS) entry which is preliminary data.</text>
</comment>
<sequence length="45" mass="4995">MLEFPSLQPQAVFSEDLMEFTEEAAVTDVSEMCTKLESKKNLIGG</sequence>
<dbReference type="AlphaFoldDB" id="W2Y066"/>
<dbReference type="EMBL" id="ANIY01004804">
    <property type="protein sequence ID" value="ETP28346.1"/>
    <property type="molecule type" value="Genomic_DNA"/>
</dbReference>
<proteinExistence type="predicted"/>